<dbReference type="Proteomes" id="UP000826656">
    <property type="component" value="Unassembled WGS sequence"/>
</dbReference>
<organism evidence="1 2">
    <name type="scientific">Solanum tuberosum</name>
    <name type="common">Potato</name>
    <dbReference type="NCBI Taxonomy" id="4113"/>
    <lineage>
        <taxon>Eukaryota</taxon>
        <taxon>Viridiplantae</taxon>
        <taxon>Streptophyta</taxon>
        <taxon>Embryophyta</taxon>
        <taxon>Tracheophyta</taxon>
        <taxon>Spermatophyta</taxon>
        <taxon>Magnoliopsida</taxon>
        <taxon>eudicotyledons</taxon>
        <taxon>Gunneridae</taxon>
        <taxon>Pentapetalae</taxon>
        <taxon>asterids</taxon>
        <taxon>lamiids</taxon>
        <taxon>Solanales</taxon>
        <taxon>Solanaceae</taxon>
        <taxon>Solanoideae</taxon>
        <taxon>Solaneae</taxon>
        <taxon>Solanum</taxon>
    </lineage>
</organism>
<evidence type="ECO:0000313" key="1">
    <source>
        <dbReference type="EMBL" id="KAH0774409.1"/>
    </source>
</evidence>
<protein>
    <recommendedName>
        <fullName evidence="3">F-box domain-containing protein</fullName>
    </recommendedName>
</protein>
<evidence type="ECO:0008006" key="3">
    <source>
        <dbReference type="Google" id="ProtNLM"/>
    </source>
</evidence>
<accession>A0ABQ7W0Z0</accession>
<proteinExistence type="predicted"/>
<comment type="caution">
    <text evidence="1">The sequence shown here is derived from an EMBL/GenBank/DDBJ whole genome shotgun (WGS) entry which is preliminary data.</text>
</comment>
<evidence type="ECO:0000313" key="2">
    <source>
        <dbReference type="Proteomes" id="UP000826656"/>
    </source>
</evidence>
<gene>
    <name evidence="1" type="ORF">KY290_011546</name>
</gene>
<reference evidence="1 2" key="1">
    <citation type="journal article" date="2021" name="bioRxiv">
        <title>Chromosome-scale and haplotype-resolved genome assembly of a tetraploid potato cultivar.</title>
        <authorList>
            <person name="Sun H."/>
            <person name="Jiao W.-B."/>
            <person name="Krause K."/>
            <person name="Campoy J.A."/>
            <person name="Goel M."/>
            <person name="Folz-Donahue K."/>
            <person name="Kukat C."/>
            <person name="Huettel B."/>
            <person name="Schneeberger K."/>
        </authorList>
    </citation>
    <scope>NUCLEOTIDE SEQUENCE [LARGE SCALE GENOMIC DNA]</scope>
    <source>
        <strain evidence="1">SolTubOtavaFocal</strain>
        <tissue evidence="1">Leaves</tissue>
    </source>
</reference>
<name>A0ABQ7W0Z0_SOLTU</name>
<sequence>MGVRLEQLPDGVISEIFGKTKCVKSLVRCAKLSTKLEPLALDFRVHTLYLLIIIRQRFEVSVSISVSSVPPSSNSNREMPGHADECVEFRGRGRRWIVNVVRILEKNVELNRVTLIIFKGKDCGLKIR</sequence>
<dbReference type="EMBL" id="JAIVGD010000005">
    <property type="protein sequence ID" value="KAH0774409.1"/>
    <property type="molecule type" value="Genomic_DNA"/>
</dbReference>
<keyword evidence="2" id="KW-1185">Reference proteome</keyword>